<comment type="caution">
    <text evidence="2">The sequence shown here is derived from an EMBL/GenBank/DDBJ whole genome shotgun (WGS) entry which is preliminary data.</text>
</comment>
<protein>
    <submittedName>
        <fullName evidence="2">Uncharacterized protein</fullName>
    </submittedName>
</protein>
<dbReference type="EMBL" id="ASPP01004059">
    <property type="protein sequence ID" value="ETO32606.1"/>
    <property type="molecule type" value="Genomic_DNA"/>
</dbReference>
<dbReference type="AlphaFoldDB" id="X6P2Z5"/>
<feature type="region of interest" description="Disordered" evidence="1">
    <location>
        <begin position="150"/>
        <end position="178"/>
    </location>
</feature>
<feature type="non-terminal residue" evidence="2">
    <location>
        <position position="178"/>
    </location>
</feature>
<organism evidence="2 3">
    <name type="scientific">Reticulomyxa filosa</name>
    <dbReference type="NCBI Taxonomy" id="46433"/>
    <lineage>
        <taxon>Eukaryota</taxon>
        <taxon>Sar</taxon>
        <taxon>Rhizaria</taxon>
        <taxon>Retaria</taxon>
        <taxon>Foraminifera</taxon>
        <taxon>Monothalamids</taxon>
        <taxon>Reticulomyxidae</taxon>
        <taxon>Reticulomyxa</taxon>
    </lineage>
</organism>
<evidence type="ECO:0000313" key="2">
    <source>
        <dbReference type="EMBL" id="ETO32606.1"/>
    </source>
</evidence>
<evidence type="ECO:0000313" key="3">
    <source>
        <dbReference type="Proteomes" id="UP000023152"/>
    </source>
</evidence>
<feature type="compositionally biased region" description="Basic and acidic residues" evidence="1">
    <location>
        <begin position="157"/>
        <end position="171"/>
    </location>
</feature>
<keyword evidence="3" id="KW-1185">Reference proteome</keyword>
<reference evidence="2 3" key="1">
    <citation type="journal article" date="2013" name="Curr. Biol.">
        <title>The Genome of the Foraminiferan Reticulomyxa filosa.</title>
        <authorList>
            <person name="Glockner G."/>
            <person name="Hulsmann N."/>
            <person name="Schleicher M."/>
            <person name="Noegel A.A."/>
            <person name="Eichinger L."/>
            <person name="Gallinger C."/>
            <person name="Pawlowski J."/>
            <person name="Sierra R."/>
            <person name="Euteneuer U."/>
            <person name="Pillet L."/>
            <person name="Moustafa A."/>
            <person name="Platzer M."/>
            <person name="Groth M."/>
            <person name="Szafranski K."/>
            <person name="Schliwa M."/>
        </authorList>
    </citation>
    <scope>NUCLEOTIDE SEQUENCE [LARGE SCALE GENOMIC DNA]</scope>
</reference>
<evidence type="ECO:0000256" key="1">
    <source>
        <dbReference type="SAM" id="MobiDB-lite"/>
    </source>
</evidence>
<sequence>MASSVTSEKNTPRAEKKLITGGNNMTYPKKRKLSELKSPMAMCASGAQEKNIIATPLMSGKRMRLHNISNLGGFDLFSPSFMKHMKRGEPERVCSATKKGTWLPTPCAETKLGTLNKTGHETMIQRKHEIGMTMSDVADENVGIQLHNDLGITSNHNDGEEKKKMKLDIKPFKRSSLS</sequence>
<gene>
    <name evidence="2" type="ORF">RFI_04511</name>
</gene>
<accession>X6P2Z5</accession>
<feature type="region of interest" description="Disordered" evidence="1">
    <location>
        <begin position="1"/>
        <end position="26"/>
    </location>
</feature>
<name>X6P2Z5_RETFI</name>
<proteinExistence type="predicted"/>
<dbReference type="Proteomes" id="UP000023152">
    <property type="component" value="Unassembled WGS sequence"/>
</dbReference>